<dbReference type="AlphaFoldDB" id="A0A0L8G0X9"/>
<protein>
    <submittedName>
        <fullName evidence="2">Uncharacterized protein</fullName>
    </submittedName>
</protein>
<proteinExistence type="predicted"/>
<accession>A0A0L8G0X9</accession>
<sequence length="60" mass="7116">MKTRFLSQNSKLNGIGYQVMLLSQKSPNSFKIDFIIIERTIYLFFFLLICKHTIMVNKIE</sequence>
<name>A0A0L8G0X9_OCTBM</name>
<gene>
    <name evidence="2" type="ORF">OCBIM_22002439mg</name>
</gene>
<keyword evidence="1" id="KW-0812">Transmembrane</keyword>
<keyword evidence="1" id="KW-0472">Membrane</keyword>
<feature type="transmembrane region" description="Helical" evidence="1">
    <location>
        <begin position="30"/>
        <end position="50"/>
    </location>
</feature>
<reference evidence="2" key="1">
    <citation type="submission" date="2015-07" db="EMBL/GenBank/DDBJ databases">
        <title>MeaNS - Measles Nucleotide Surveillance Program.</title>
        <authorList>
            <person name="Tran T."/>
            <person name="Druce J."/>
        </authorList>
    </citation>
    <scope>NUCLEOTIDE SEQUENCE</scope>
    <source>
        <strain evidence="2">UCB-OBI-ISO-001</strain>
        <tissue evidence="2">Gonad</tissue>
    </source>
</reference>
<evidence type="ECO:0000256" key="1">
    <source>
        <dbReference type="SAM" id="Phobius"/>
    </source>
</evidence>
<evidence type="ECO:0000313" key="2">
    <source>
        <dbReference type="EMBL" id="KOF70647.1"/>
    </source>
</evidence>
<keyword evidence="1" id="KW-1133">Transmembrane helix</keyword>
<dbReference type="EMBL" id="KQ424659">
    <property type="protein sequence ID" value="KOF70647.1"/>
    <property type="molecule type" value="Genomic_DNA"/>
</dbReference>
<organism evidence="2">
    <name type="scientific">Octopus bimaculoides</name>
    <name type="common">California two-spotted octopus</name>
    <dbReference type="NCBI Taxonomy" id="37653"/>
    <lineage>
        <taxon>Eukaryota</taxon>
        <taxon>Metazoa</taxon>
        <taxon>Spiralia</taxon>
        <taxon>Lophotrochozoa</taxon>
        <taxon>Mollusca</taxon>
        <taxon>Cephalopoda</taxon>
        <taxon>Coleoidea</taxon>
        <taxon>Octopodiformes</taxon>
        <taxon>Octopoda</taxon>
        <taxon>Incirrata</taxon>
        <taxon>Octopodidae</taxon>
        <taxon>Octopus</taxon>
    </lineage>
</organism>